<dbReference type="EMBL" id="ASHM01035823">
    <property type="protein sequence ID" value="PNX79354.1"/>
    <property type="molecule type" value="Genomic_DNA"/>
</dbReference>
<comment type="caution">
    <text evidence="2">The sequence shown here is derived from an EMBL/GenBank/DDBJ whole genome shotgun (WGS) entry which is preliminary data.</text>
</comment>
<feature type="region of interest" description="Disordered" evidence="1">
    <location>
        <begin position="1"/>
        <end position="28"/>
    </location>
</feature>
<feature type="compositionally biased region" description="Polar residues" evidence="1">
    <location>
        <begin position="17"/>
        <end position="26"/>
    </location>
</feature>
<accession>A0A2K3LLD5</accession>
<sequence>MDEVDVEPESEGFPQPEASSKDNNLQVDFHKESVVHDDDTSKAAVKAKFHQSVDVISIDPVPIIVDEQEEMVLPAIDISTSSAISLPCYDILSSAKFSPRQ</sequence>
<feature type="non-terminal residue" evidence="2">
    <location>
        <position position="101"/>
    </location>
</feature>
<name>A0A2K3LLD5_TRIPR</name>
<evidence type="ECO:0000313" key="3">
    <source>
        <dbReference type="Proteomes" id="UP000236291"/>
    </source>
</evidence>
<feature type="compositionally biased region" description="Acidic residues" evidence="1">
    <location>
        <begin position="1"/>
        <end position="10"/>
    </location>
</feature>
<dbReference type="AlphaFoldDB" id="A0A2K3LLD5"/>
<evidence type="ECO:0000313" key="2">
    <source>
        <dbReference type="EMBL" id="PNX79354.1"/>
    </source>
</evidence>
<organism evidence="2 3">
    <name type="scientific">Trifolium pratense</name>
    <name type="common">Red clover</name>
    <dbReference type="NCBI Taxonomy" id="57577"/>
    <lineage>
        <taxon>Eukaryota</taxon>
        <taxon>Viridiplantae</taxon>
        <taxon>Streptophyta</taxon>
        <taxon>Embryophyta</taxon>
        <taxon>Tracheophyta</taxon>
        <taxon>Spermatophyta</taxon>
        <taxon>Magnoliopsida</taxon>
        <taxon>eudicotyledons</taxon>
        <taxon>Gunneridae</taxon>
        <taxon>Pentapetalae</taxon>
        <taxon>rosids</taxon>
        <taxon>fabids</taxon>
        <taxon>Fabales</taxon>
        <taxon>Fabaceae</taxon>
        <taxon>Papilionoideae</taxon>
        <taxon>50 kb inversion clade</taxon>
        <taxon>NPAAA clade</taxon>
        <taxon>Hologalegina</taxon>
        <taxon>IRL clade</taxon>
        <taxon>Trifolieae</taxon>
        <taxon>Trifolium</taxon>
    </lineage>
</organism>
<evidence type="ECO:0000256" key="1">
    <source>
        <dbReference type="SAM" id="MobiDB-lite"/>
    </source>
</evidence>
<protein>
    <submittedName>
        <fullName evidence="2">Uncharacterized protein</fullName>
    </submittedName>
</protein>
<gene>
    <name evidence="2" type="ORF">L195_g035338</name>
</gene>
<proteinExistence type="predicted"/>
<reference evidence="2 3" key="2">
    <citation type="journal article" date="2017" name="Front. Plant Sci.">
        <title>Gene Classification and Mining of Molecular Markers Useful in Red Clover (Trifolium pratense) Breeding.</title>
        <authorList>
            <person name="Istvanek J."/>
            <person name="Dluhosova J."/>
            <person name="Dluhos P."/>
            <person name="Patkova L."/>
            <person name="Nedelnik J."/>
            <person name="Repkova J."/>
        </authorList>
    </citation>
    <scope>NUCLEOTIDE SEQUENCE [LARGE SCALE GENOMIC DNA]</scope>
    <source>
        <strain evidence="3">cv. Tatra</strain>
        <tissue evidence="2">Young leaves</tissue>
    </source>
</reference>
<dbReference type="Proteomes" id="UP000236291">
    <property type="component" value="Unassembled WGS sequence"/>
</dbReference>
<reference evidence="2 3" key="1">
    <citation type="journal article" date="2014" name="Am. J. Bot.">
        <title>Genome assembly and annotation for red clover (Trifolium pratense; Fabaceae).</title>
        <authorList>
            <person name="Istvanek J."/>
            <person name="Jaros M."/>
            <person name="Krenek A."/>
            <person name="Repkova J."/>
        </authorList>
    </citation>
    <scope>NUCLEOTIDE SEQUENCE [LARGE SCALE GENOMIC DNA]</scope>
    <source>
        <strain evidence="3">cv. Tatra</strain>
        <tissue evidence="2">Young leaves</tissue>
    </source>
</reference>